<dbReference type="RefSeq" id="WP_154152799.1">
    <property type="nucleotide sequence ID" value="NZ_SZWE01000001.1"/>
</dbReference>
<name>A0A844CMB4_9RHOB</name>
<feature type="signal peptide" evidence="1">
    <location>
        <begin position="1"/>
        <end position="20"/>
    </location>
</feature>
<sequence length="169" mass="18098">MRKTILSFAMLIAASGAARAEGCFGPGVPLFHCTVAGGANSVDLCLQGDVAYYRFGPVNAVAEMLLARPVTEVHMWPWNGIGRTIYEEAGFTNGAFDYTVHYAIDRIPEGGEMTAEISGGVTVIKGDQTMAQMTCDAGSVTINDVYPLYEAKAAAGQCWDREAFQWGPC</sequence>
<keyword evidence="3" id="KW-1185">Reference proteome</keyword>
<organism evidence="2 3">
    <name type="scientific">Roseovarius bejariae</name>
    <dbReference type="NCBI Taxonomy" id="2576383"/>
    <lineage>
        <taxon>Bacteria</taxon>
        <taxon>Pseudomonadati</taxon>
        <taxon>Pseudomonadota</taxon>
        <taxon>Alphaproteobacteria</taxon>
        <taxon>Rhodobacterales</taxon>
        <taxon>Roseobacteraceae</taxon>
        <taxon>Roseovarius</taxon>
    </lineage>
</organism>
<dbReference type="Proteomes" id="UP000564704">
    <property type="component" value="Unassembled WGS sequence"/>
</dbReference>
<dbReference type="AlphaFoldDB" id="A0A844CMB4"/>
<feature type="chain" id="PRO_5032721672" evidence="1">
    <location>
        <begin position="21"/>
        <end position="169"/>
    </location>
</feature>
<protein>
    <submittedName>
        <fullName evidence="2">Uncharacterized protein</fullName>
    </submittedName>
</protein>
<gene>
    <name evidence="2" type="ORF">FDP25_13645</name>
</gene>
<proteinExistence type="predicted"/>
<evidence type="ECO:0000313" key="2">
    <source>
        <dbReference type="EMBL" id="MRU16481.1"/>
    </source>
</evidence>
<evidence type="ECO:0000313" key="3">
    <source>
        <dbReference type="Proteomes" id="UP000564704"/>
    </source>
</evidence>
<reference evidence="2 3" key="1">
    <citation type="submission" date="2019-05" db="EMBL/GenBank/DDBJ databases">
        <title>Roseovarius bejariae sp. nov., a moderately halophylic bacterium isolated from a saline soil in Rambla Salada (Murcia).</title>
        <authorList>
            <person name="Castro D.J."/>
            <person name="Gomez-Altuve A."/>
            <person name="Reina J.C."/>
            <person name="Rodriguez M."/>
            <person name="Sampedro I."/>
            <person name="Llamas I."/>
            <person name="Martinez-Checa F."/>
        </authorList>
    </citation>
    <scope>NUCLEOTIDE SEQUENCE [LARGE SCALE GENOMIC DNA]</scope>
    <source>
        <strain evidence="2 3">A21</strain>
    </source>
</reference>
<accession>A0A844CMB4</accession>
<dbReference type="OrthoDB" id="7426224at2"/>
<evidence type="ECO:0000256" key="1">
    <source>
        <dbReference type="SAM" id="SignalP"/>
    </source>
</evidence>
<comment type="caution">
    <text evidence="2">The sequence shown here is derived from an EMBL/GenBank/DDBJ whole genome shotgun (WGS) entry which is preliminary data.</text>
</comment>
<keyword evidence="1" id="KW-0732">Signal</keyword>
<dbReference type="EMBL" id="SZWE01000001">
    <property type="protein sequence ID" value="MRU16481.1"/>
    <property type="molecule type" value="Genomic_DNA"/>
</dbReference>